<dbReference type="AlphaFoldDB" id="U1XAT8"/>
<dbReference type="EMBL" id="AWSJ01000020">
    <property type="protein sequence ID" value="ERI11658.1"/>
    <property type="molecule type" value="Genomic_DNA"/>
</dbReference>
<gene>
    <name evidence="1" type="ORF">HMPREF0083_00244</name>
</gene>
<proteinExistence type="predicted"/>
<protein>
    <submittedName>
        <fullName evidence="1">Uncharacterized protein</fullName>
    </submittedName>
</protein>
<sequence>MFSIKYIVRFWPKHEIYKDKLYLMKREFCEGIFYFCESLLVFEKVRKDNMISLGNRITV</sequence>
<evidence type="ECO:0000313" key="2">
    <source>
        <dbReference type="Proteomes" id="UP000016511"/>
    </source>
</evidence>
<keyword evidence="2" id="KW-1185">Reference proteome</keyword>
<evidence type="ECO:0000313" key="1">
    <source>
        <dbReference type="EMBL" id="ERI11658.1"/>
    </source>
</evidence>
<accession>U1XAT8</accession>
<name>U1XAT8_ANEAE</name>
<dbReference type="HOGENOM" id="CLU_2950130_0_0_9"/>
<dbReference type="STRING" id="649747.HMPREF0083_00244"/>
<dbReference type="PATRIC" id="fig|649747.3.peg.215"/>
<reference evidence="1 2" key="1">
    <citation type="submission" date="2013-08" db="EMBL/GenBank/DDBJ databases">
        <authorList>
            <person name="Weinstock G."/>
            <person name="Sodergren E."/>
            <person name="Wylie T."/>
            <person name="Fulton L."/>
            <person name="Fulton R."/>
            <person name="Fronick C."/>
            <person name="O'Laughlin M."/>
            <person name="Godfrey J."/>
            <person name="Miner T."/>
            <person name="Herter B."/>
            <person name="Appelbaum E."/>
            <person name="Cordes M."/>
            <person name="Lek S."/>
            <person name="Wollam A."/>
            <person name="Pepin K.H."/>
            <person name="Palsikar V.B."/>
            <person name="Mitreva M."/>
            <person name="Wilson R.K."/>
        </authorList>
    </citation>
    <scope>NUCLEOTIDE SEQUENCE [LARGE SCALE GENOMIC DNA]</scope>
    <source>
        <strain evidence="1 2">ATCC 12856</strain>
    </source>
</reference>
<comment type="caution">
    <text evidence="1">The sequence shown here is derived from an EMBL/GenBank/DDBJ whole genome shotgun (WGS) entry which is preliminary data.</text>
</comment>
<organism evidence="1 2">
    <name type="scientific">Aneurinibacillus aneurinilyticus ATCC 12856</name>
    <dbReference type="NCBI Taxonomy" id="649747"/>
    <lineage>
        <taxon>Bacteria</taxon>
        <taxon>Bacillati</taxon>
        <taxon>Bacillota</taxon>
        <taxon>Bacilli</taxon>
        <taxon>Bacillales</taxon>
        <taxon>Paenibacillaceae</taxon>
        <taxon>Aneurinibacillus group</taxon>
        <taxon>Aneurinibacillus</taxon>
    </lineage>
</organism>
<dbReference type="Proteomes" id="UP000016511">
    <property type="component" value="Unassembled WGS sequence"/>
</dbReference>